<evidence type="ECO:0000256" key="13">
    <source>
        <dbReference type="ARBA" id="ARBA00022801"/>
    </source>
</evidence>
<protein>
    <recommendedName>
        <fullName evidence="23">Peptidase M14 domain-containing protein</fullName>
    </recommendedName>
</protein>
<dbReference type="PANTHER" id="PTHR18937">
    <property type="entry name" value="STRUCTURAL MAINTENANCE OF CHROMOSOMES SMC FAMILY MEMBER"/>
    <property type="match status" value="1"/>
</dbReference>
<comment type="similarity">
    <text evidence="5">Belongs to the SMC family. SMC1 subfamily.</text>
</comment>
<dbReference type="InterPro" id="IPR057247">
    <property type="entry name" value="CARBOXYPEPT_ZN_2"/>
</dbReference>
<dbReference type="GO" id="GO:0008270">
    <property type="term" value="F:zinc ion binding"/>
    <property type="evidence" value="ECO:0007669"/>
    <property type="project" value="InterPro"/>
</dbReference>
<organism evidence="24 25">
    <name type="scientific">Silurus meridionalis</name>
    <name type="common">Southern catfish</name>
    <name type="synonym">Silurus soldatovi meridionalis</name>
    <dbReference type="NCBI Taxonomy" id="175797"/>
    <lineage>
        <taxon>Eukaryota</taxon>
        <taxon>Metazoa</taxon>
        <taxon>Chordata</taxon>
        <taxon>Craniata</taxon>
        <taxon>Vertebrata</taxon>
        <taxon>Euteleostomi</taxon>
        <taxon>Actinopterygii</taxon>
        <taxon>Neopterygii</taxon>
        <taxon>Teleostei</taxon>
        <taxon>Ostariophysi</taxon>
        <taxon>Siluriformes</taxon>
        <taxon>Siluridae</taxon>
        <taxon>Silurus</taxon>
    </lineage>
</organism>
<dbReference type="GO" id="GO:0005576">
    <property type="term" value="C:extracellular region"/>
    <property type="evidence" value="ECO:0007669"/>
    <property type="project" value="UniProtKB-SubCell"/>
</dbReference>
<keyword evidence="19" id="KW-0131">Cell cycle</keyword>
<comment type="cofactor">
    <cofactor evidence="1">
        <name>Zn(2+)</name>
        <dbReference type="ChEBI" id="CHEBI:29105"/>
    </cofactor>
</comment>
<dbReference type="InterPro" id="IPR057246">
    <property type="entry name" value="CARBOXYPEPT_ZN_1"/>
</dbReference>
<evidence type="ECO:0000256" key="1">
    <source>
        <dbReference type="ARBA" id="ARBA00001947"/>
    </source>
</evidence>
<dbReference type="SUPFAM" id="SSF54897">
    <property type="entry name" value="Protease propeptides/inhibitors"/>
    <property type="match status" value="1"/>
</dbReference>
<dbReference type="SMART" id="SM00968">
    <property type="entry name" value="SMC_hinge"/>
    <property type="match status" value="1"/>
</dbReference>
<evidence type="ECO:0000256" key="22">
    <source>
        <dbReference type="SAM" id="SignalP"/>
    </source>
</evidence>
<dbReference type="Gene3D" id="3.40.630.10">
    <property type="entry name" value="Zn peptidases"/>
    <property type="match status" value="1"/>
</dbReference>
<evidence type="ECO:0000256" key="9">
    <source>
        <dbReference type="ARBA" id="ARBA00022645"/>
    </source>
</evidence>
<feature type="chain" id="PRO_5035833918" description="Peptidase M14 domain-containing protein" evidence="22">
    <location>
        <begin position="17"/>
        <end position="1570"/>
    </location>
</feature>
<dbReference type="InterPro" id="IPR034248">
    <property type="entry name" value="CPA_M14_CPD"/>
</dbReference>
<dbReference type="SMART" id="SM00631">
    <property type="entry name" value="Zn_pept"/>
    <property type="match status" value="1"/>
</dbReference>
<evidence type="ECO:0000256" key="16">
    <source>
        <dbReference type="ARBA" id="ARBA00023054"/>
    </source>
</evidence>
<feature type="coiled-coil region" evidence="21">
    <location>
        <begin position="1002"/>
        <end position="1092"/>
    </location>
</feature>
<dbReference type="InterPro" id="IPR027417">
    <property type="entry name" value="P-loop_NTPase"/>
</dbReference>
<dbReference type="GO" id="GO:0007062">
    <property type="term" value="P:sister chromatid cohesion"/>
    <property type="evidence" value="ECO:0007669"/>
    <property type="project" value="InterPro"/>
</dbReference>
<dbReference type="Pfam" id="PF02463">
    <property type="entry name" value="SMC_N"/>
    <property type="match status" value="1"/>
</dbReference>
<keyword evidence="17" id="KW-1015">Disulfide bond</keyword>
<dbReference type="SUPFAM" id="SSF75553">
    <property type="entry name" value="Smc hinge domain"/>
    <property type="match status" value="1"/>
</dbReference>
<keyword evidence="8" id="KW-0964">Secreted</keyword>
<evidence type="ECO:0000256" key="4">
    <source>
        <dbReference type="ARBA" id="ARBA00004613"/>
    </source>
</evidence>
<dbReference type="InterPro" id="IPR010935">
    <property type="entry name" value="SMC_hinge"/>
</dbReference>
<dbReference type="GO" id="GO:0030893">
    <property type="term" value="C:meiotic cohesin complex"/>
    <property type="evidence" value="ECO:0007669"/>
    <property type="project" value="TreeGrafter"/>
</dbReference>
<evidence type="ECO:0000256" key="7">
    <source>
        <dbReference type="ARBA" id="ARBA00022454"/>
    </source>
</evidence>
<keyword evidence="18" id="KW-0539">Nucleus</keyword>
<dbReference type="Gene3D" id="3.30.70.1620">
    <property type="match status" value="1"/>
</dbReference>
<evidence type="ECO:0000256" key="21">
    <source>
        <dbReference type="SAM" id="Coils"/>
    </source>
</evidence>
<keyword evidence="10" id="KW-0645">Protease</keyword>
<dbReference type="GO" id="GO:0005634">
    <property type="term" value="C:nucleus"/>
    <property type="evidence" value="ECO:0007669"/>
    <property type="project" value="UniProtKB-SubCell"/>
</dbReference>
<evidence type="ECO:0000256" key="2">
    <source>
        <dbReference type="ARBA" id="ARBA00004123"/>
    </source>
</evidence>
<keyword evidence="7" id="KW-0158">Chromosome</keyword>
<evidence type="ECO:0000256" key="8">
    <source>
        <dbReference type="ARBA" id="ARBA00022525"/>
    </source>
</evidence>
<reference evidence="24" key="1">
    <citation type="submission" date="2020-08" db="EMBL/GenBank/DDBJ databases">
        <title>Chromosome-level assembly of Southern catfish (Silurus meridionalis) provides insights into visual adaptation to the nocturnal and benthic lifestyles.</title>
        <authorList>
            <person name="Zhang Y."/>
            <person name="Wang D."/>
            <person name="Peng Z."/>
        </authorList>
    </citation>
    <scope>NUCLEOTIDE SEQUENCE</scope>
    <source>
        <strain evidence="24">SWU-2019-XX</strain>
        <tissue evidence="24">Muscle</tissue>
    </source>
</reference>
<dbReference type="PROSITE" id="PS52035">
    <property type="entry name" value="PEPTIDASE_M14"/>
    <property type="match status" value="1"/>
</dbReference>
<dbReference type="CDD" id="cd03275">
    <property type="entry name" value="ABC_SMC1_euk"/>
    <property type="match status" value="1"/>
</dbReference>
<feature type="coiled-coil region" evidence="21">
    <location>
        <begin position="693"/>
        <end position="845"/>
    </location>
</feature>
<evidence type="ECO:0000256" key="20">
    <source>
        <dbReference type="PROSITE-ProRule" id="PRU01379"/>
    </source>
</evidence>
<dbReference type="GO" id="GO:0004181">
    <property type="term" value="F:metallocarboxypeptidase activity"/>
    <property type="evidence" value="ECO:0007669"/>
    <property type="project" value="InterPro"/>
</dbReference>
<comment type="similarity">
    <text evidence="6 20">Belongs to the peptidase M14 family.</text>
</comment>
<sequence length="1570" mass="178943">MRVCLVLFSVLVSAYCHKVFTKDQVLRVNAKSEEQIQLLKELENNEVLKLDFWTHPVSSDLPVDIHVPYPSLYAVQKFLQDNEIPFHVMINDLQELLDNEQEDLQRNAAKGGDVKEFNYATYHQLDTIYTWMDSLVANHPNLISKVQIGSSYENRPMYVLKFSTGGSHRPAIWIDAGIHSREWISTASAVWMANKMATDFGVDPSVTSLLGQMDVYLMIVTNPDGYAYTHTNNRMWRKTRSVNPGSTCRGVDPNRNWDAGFGGPGTSKNPCSESYHGPSAHSAIEVKNIVNLIENHGNFKSFISIHAYSQLLMYPYGYTCNNIPDQAELHSVGQGAVQALSSLYGTTYKVGSICKIIYQASGGSIDWSYNKGVKYSFAFELRDTGRYGFLLPANQIIPTATETWLGLKVNMGYLKQIDVENFKSWKGKQTIGPFKRFTCIIGTNGSGKSNLMDALGFVMGERASSLRVKQTKDLIHGAHIGIPVSRTASVSMRFCNDNDQETIFSRVISGESSEYRVNGRQVALSRYTSELENIGIVVKARNCLVFQGAVESIAMMNAKERTKMFERISSSIELASEYETKLSLLQKAKEDTQYNFNRKRAATAEKKQVFKDKTEAEKYQALVEQLSESKLQLSLYQLYHNERGVNSLVESLSEKQEAVAVKNSVVEESQEEILSRQRPQYIKAKVNTGHHQNKTKEAHISLLKIQKQQAKKEQELQELEMELSGLERAWRVYEREIEERAAQRGEAVQLEEAQANIRQAEDHLDELTRRAGKLEEYAINSNKALDEQREQERTLREMLERGRLRMLEVNEELGLVVKELQNARMDSQENRRQQKRDEILESLRRLYPDVVYGRLLDLCQPIHKKYQLAVTKVFGHYMTAIVVSSAKVARDCIQIIKEERAERETFLPLDNLDVKPLNERLREVRGAKMVVDVVQCSHNAPQLKRVVQFVCGNSLVCENLKDARHIAFDGPVRLKTVSFDGTLFFKSGVISGGSVHLRIKARRWEEKDMNGLKERKEQLSEELRELINLKRKQAELHQITAQAQGIQTRLKYSNSELESIRKKVIPACQAEISRLESELSNLKSQIEMQANNVQVKDGEVTAIQDEINHMEDIVFSDFCAEIGVANIREYEQDYVRQQGEIENKRLQFESQRTRLNTQFEYEQEQLHKQQKLINKMKESIRNEEDIIFMLKEEEEKLLTAVDESQAKLLDLRSKQVEQRSYVNKAKADLDRKSSGLQENSRELVKQQKEMISVETALEHQRLCRHNLLLGCKIEGLPINVLSGTLDDISDIQLDSESVSTTTQDIYEREAQMVIDYGPLGGNLKRLTEEQDVMAQLEVLREEVSSLEKLINTSKPPNMKALEKMSEVKDSFREVVDAFEASARAAKKCHQEFEHVKARRFHRFSQCFEHVSVAISNIYKDLCRNASAQATLSAENPDEPYLGGISYNCVAPGKRFMAMDNLSGGEKSIAALALVFAIHSFRPAPFFVLDEVDAALDNTNIGKVTSFIREQSRNNFQVIVISLKEEFYSQSDALLGVYSECNDIMSSQLLSLDLTPYPLNDENDKEREMDM</sequence>
<dbReference type="InterPro" id="IPR003146">
    <property type="entry name" value="M14A_act_pep"/>
</dbReference>
<evidence type="ECO:0000256" key="17">
    <source>
        <dbReference type="ARBA" id="ARBA00023157"/>
    </source>
</evidence>
<name>A0A8T0BL51_SILME</name>
<keyword evidence="25" id="KW-1185">Reference proteome</keyword>
<keyword evidence="11" id="KW-0479">Metal-binding</keyword>
<dbReference type="Gene3D" id="1.20.1060.20">
    <property type="match status" value="1"/>
</dbReference>
<gene>
    <name evidence="24" type="ORF">HF521_018883</name>
</gene>
<comment type="subcellular location">
    <subcellularLocation>
        <location evidence="3">Chromosome</location>
    </subcellularLocation>
    <subcellularLocation>
        <location evidence="2">Nucleus</location>
    </subcellularLocation>
    <subcellularLocation>
        <location evidence="4">Secreted</location>
    </subcellularLocation>
</comment>
<evidence type="ECO:0000256" key="12">
    <source>
        <dbReference type="ARBA" id="ARBA00022729"/>
    </source>
</evidence>
<dbReference type="GO" id="GO:0006508">
    <property type="term" value="P:proteolysis"/>
    <property type="evidence" value="ECO:0007669"/>
    <property type="project" value="UniProtKB-KW"/>
</dbReference>
<dbReference type="InterPro" id="IPR036277">
    <property type="entry name" value="SMC_hinge_sf"/>
</dbReference>
<keyword evidence="16 21" id="KW-0175">Coiled coil</keyword>
<keyword evidence="14" id="KW-0862">Zinc</keyword>
<evidence type="ECO:0000256" key="18">
    <source>
        <dbReference type="ARBA" id="ARBA00023242"/>
    </source>
</evidence>
<feature type="signal peptide" evidence="22">
    <location>
        <begin position="1"/>
        <end position="16"/>
    </location>
</feature>
<dbReference type="Gene3D" id="3.30.70.340">
    <property type="entry name" value="Metallocarboxypeptidase-like"/>
    <property type="match status" value="1"/>
</dbReference>
<proteinExistence type="inferred from homology"/>
<keyword evidence="15" id="KW-0482">Metalloprotease</keyword>
<dbReference type="FunFam" id="3.40.50.300:FF:000564">
    <property type="entry name" value="Structural maintenance of chromosomes 1A"/>
    <property type="match status" value="1"/>
</dbReference>
<dbReference type="SUPFAM" id="SSF52540">
    <property type="entry name" value="P-loop containing nucleoside triphosphate hydrolases"/>
    <property type="match status" value="1"/>
</dbReference>
<dbReference type="EMBL" id="JABFDY010000005">
    <property type="protein sequence ID" value="KAF7707665.1"/>
    <property type="molecule type" value="Genomic_DNA"/>
</dbReference>
<dbReference type="PANTHER" id="PTHR18937:SF147">
    <property type="entry name" value="STRUCTURAL MAINTENANCE OF CHROMOSOMES PROTEIN 1B"/>
    <property type="match status" value="1"/>
</dbReference>
<feature type="coiled-coil region" evidence="21">
    <location>
        <begin position="1127"/>
        <end position="1193"/>
    </location>
</feature>
<dbReference type="Pfam" id="PF02244">
    <property type="entry name" value="Propep_M14"/>
    <property type="match status" value="1"/>
</dbReference>
<dbReference type="GO" id="GO:0016887">
    <property type="term" value="F:ATP hydrolysis activity"/>
    <property type="evidence" value="ECO:0007669"/>
    <property type="project" value="InterPro"/>
</dbReference>
<keyword evidence="12 22" id="KW-0732">Signal</keyword>
<dbReference type="SUPFAM" id="SSF53187">
    <property type="entry name" value="Zn-dependent exopeptidases"/>
    <property type="match status" value="1"/>
</dbReference>
<evidence type="ECO:0000256" key="15">
    <source>
        <dbReference type="ARBA" id="ARBA00023049"/>
    </source>
</evidence>
<feature type="active site" description="Proton donor/acceptor" evidence="20">
    <location>
        <position position="380"/>
    </location>
</feature>
<dbReference type="PROSITE" id="PS00133">
    <property type="entry name" value="CARBOXYPEPT_ZN_2"/>
    <property type="match status" value="1"/>
</dbReference>
<keyword evidence="9" id="KW-0121">Carboxypeptidase</keyword>
<comment type="caution">
    <text evidence="24">The sequence shown here is derived from an EMBL/GenBank/DDBJ whole genome shotgun (WGS) entry which is preliminary data.</text>
</comment>
<dbReference type="GO" id="GO:0005524">
    <property type="term" value="F:ATP binding"/>
    <property type="evidence" value="ECO:0007669"/>
    <property type="project" value="InterPro"/>
</dbReference>
<evidence type="ECO:0000256" key="19">
    <source>
        <dbReference type="ARBA" id="ARBA00023306"/>
    </source>
</evidence>
<dbReference type="Proteomes" id="UP000606274">
    <property type="component" value="Unassembled WGS sequence"/>
</dbReference>
<dbReference type="InterPro" id="IPR000834">
    <property type="entry name" value="Peptidase_M14"/>
</dbReference>
<dbReference type="Pfam" id="PF06470">
    <property type="entry name" value="SMC_hinge"/>
    <property type="match status" value="1"/>
</dbReference>
<dbReference type="InterPro" id="IPR036990">
    <property type="entry name" value="M14A-like_propep"/>
</dbReference>
<keyword evidence="13" id="KW-0378">Hydrolase</keyword>
<dbReference type="InterPro" id="IPR028468">
    <property type="entry name" value="Smc1_ABC"/>
</dbReference>
<evidence type="ECO:0000256" key="6">
    <source>
        <dbReference type="ARBA" id="ARBA00005988"/>
    </source>
</evidence>
<dbReference type="FunFam" id="3.40.630.10:FF:000132">
    <property type="entry name" value="Carboxypeptidase A1"/>
    <property type="match status" value="1"/>
</dbReference>
<dbReference type="FunFam" id="1.20.1060.20:FF:000001">
    <property type="entry name" value="Structural maintenance of chromosomes 1A"/>
    <property type="match status" value="1"/>
</dbReference>
<dbReference type="PROSITE" id="PS00132">
    <property type="entry name" value="CARBOXYPEPT_ZN_1"/>
    <property type="match status" value="1"/>
</dbReference>
<evidence type="ECO:0000256" key="11">
    <source>
        <dbReference type="ARBA" id="ARBA00022723"/>
    </source>
</evidence>
<dbReference type="CDD" id="cd03870">
    <property type="entry name" value="M14_CPA"/>
    <property type="match status" value="1"/>
</dbReference>
<dbReference type="Pfam" id="PF00246">
    <property type="entry name" value="Peptidase_M14"/>
    <property type="match status" value="1"/>
</dbReference>
<dbReference type="Gene3D" id="3.40.50.300">
    <property type="entry name" value="P-loop containing nucleotide triphosphate hydrolases"/>
    <property type="match status" value="2"/>
</dbReference>
<evidence type="ECO:0000313" key="25">
    <source>
        <dbReference type="Proteomes" id="UP000606274"/>
    </source>
</evidence>
<dbReference type="GO" id="GO:0003677">
    <property type="term" value="F:DNA binding"/>
    <property type="evidence" value="ECO:0007669"/>
    <property type="project" value="TreeGrafter"/>
</dbReference>
<evidence type="ECO:0000256" key="10">
    <source>
        <dbReference type="ARBA" id="ARBA00022670"/>
    </source>
</evidence>
<accession>A0A8T0BL51</accession>
<evidence type="ECO:0000256" key="14">
    <source>
        <dbReference type="ARBA" id="ARBA00022833"/>
    </source>
</evidence>
<evidence type="ECO:0000313" key="24">
    <source>
        <dbReference type="EMBL" id="KAF7707665.1"/>
    </source>
</evidence>
<dbReference type="PRINTS" id="PR00765">
    <property type="entry name" value="CRBOXYPTASEA"/>
</dbReference>
<evidence type="ECO:0000256" key="3">
    <source>
        <dbReference type="ARBA" id="ARBA00004286"/>
    </source>
</evidence>
<feature type="domain" description="Peptidase M14" evidence="23">
    <location>
        <begin position="121"/>
        <end position="414"/>
    </location>
</feature>
<dbReference type="InterPro" id="IPR003395">
    <property type="entry name" value="RecF/RecN/SMC_N"/>
</dbReference>
<dbReference type="FunFam" id="3.30.70.340:FF:000001">
    <property type="entry name" value="Carboxypeptidase A5"/>
    <property type="match status" value="1"/>
</dbReference>
<evidence type="ECO:0000256" key="5">
    <source>
        <dbReference type="ARBA" id="ARBA00005597"/>
    </source>
</evidence>
<evidence type="ECO:0000259" key="23">
    <source>
        <dbReference type="PROSITE" id="PS52035"/>
    </source>
</evidence>